<dbReference type="PANTHER" id="PTHR47481:SF22">
    <property type="entry name" value="RETROTRANSPOSON GAG DOMAIN-CONTAINING PROTEIN"/>
    <property type="match status" value="1"/>
</dbReference>
<keyword evidence="3" id="KW-1185">Reference proteome</keyword>
<feature type="region of interest" description="Disordered" evidence="1">
    <location>
        <begin position="164"/>
        <end position="201"/>
    </location>
</feature>
<sequence>MRLQKLHDVIVQPEGENGDVPVDRAKNAVAFAELVQFLDDRSLSLVMQDAKDNGREALKILREHYLSKGKPKIIPLYTELTSLKKSAQESITDYMIRAETAATSLKTSGETISDSLLIAMILKGLPPKFKPFSTVITQKDKALKFNEFKVALGSFEEAEKLCNEDNGDDSVMKVTPNVTARPHKSDQNNQRQRNKQSGYNQRGGAYFSCGKQGHKAADCRAPGKFHRRWCEICENPSHNTKWCRRKKDLVKALDQSEDTNVDEHSFAFKIRLDTEVSGTTHEVNSL</sequence>
<proteinExistence type="predicted"/>
<dbReference type="Proteomes" id="UP001152320">
    <property type="component" value="Chromosome 1"/>
</dbReference>
<feature type="compositionally biased region" description="Polar residues" evidence="1">
    <location>
        <begin position="187"/>
        <end position="200"/>
    </location>
</feature>
<gene>
    <name evidence="2" type="ORF">HOLleu_03858</name>
</gene>
<evidence type="ECO:0000313" key="3">
    <source>
        <dbReference type="Proteomes" id="UP001152320"/>
    </source>
</evidence>
<dbReference type="GO" id="GO:0008270">
    <property type="term" value="F:zinc ion binding"/>
    <property type="evidence" value="ECO:0007669"/>
    <property type="project" value="InterPro"/>
</dbReference>
<reference evidence="2" key="1">
    <citation type="submission" date="2021-10" db="EMBL/GenBank/DDBJ databases">
        <title>Tropical sea cucumber genome reveals ecological adaptation and Cuvierian tubules defense mechanism.</title>
        <authorList>
            <person name="Chen T."/>
        </authorList>
    </citation>
    <scope>NUCLEOTIDE SEQUENCE</scope>
    <source>
        <strain evidence="2">Nanhai2018</strain>
        <tissue evidence="2">Muscle</tissue>
    </source>
</reference>
<dbReference type="Gene3D" id="4.10.60.10">
    <property type="entry name" value="Zinc finger, CCHC-type"/>
    <property type="match status" value="1"/>
</dbReference>
<dbReference type="SUPFAM" id="SSF57756">
    <property type="entry name" value="Retrovirus zinc finger-like domains"/>
    <property type="match status" value="1"/>
</dbReference>
<dbReference type="OrthoDB" id="10059408at2759"/>
<dbReference type="GO" id="GO:0003676">
    <property type="term" value="F:nucleic acid binding"/>
    <property type="evidence" value="ECO:0007669"/>
    <property type="project" value="InterPro"/>
</dbReference>
<dbReference type="InterPro" id="IPR036875">
    <property type="entry name" value="Znf_CCHC_sf"/>
</dbReference>
<accession>A0A9Q1HM12</accession>
<dbReference type="AlphaFoldDB" id="A0A9Q1HM12"/>
<evidence type="ECO:0000313" key="2">
    <source>
        <dbReference type="EMBL" id="KAJ8050596.1"/>
    </source>
</evidence>
<name>A0A9Q1HM12_HOLLE</name>
<protein>
    <recommendedName>
        <fullName evidence="4">CCHC-type domain-containing protein</fullName>
    </recommendedName>
</protein>
<dbReference type="EMBL" id="JAIZAY010000001">
    <property type="protein sequence ID" value="KAJ8050596.1"/>
    <property type="molecule type" value="Genomic_DNA"/>
</dbReference>
<comment type="caution">
    <text evidence="2">The sequence shown here is derived from an EMBL/GenBank/DDBJ whole genome shotgun (WGS) entry which is preliminary data.</text>
</comment>
<evidence type="ECO:0000256" key="1">
    <source>
        <dbReference type="SAM" id="MobiDB-lite"/>
    </source>
</evidence>
<evidence type="ECO:0008006" key="4">
    <source>
        <dbReference type="Google" id="ProtNLM"/>
    </source>
</evidence>
<dbReference type="Pfam" id="PF14223">
    <property type="entry name" value="Retrotran_gag_2"/>
    <property type="match status" value="1"/>
</dbReference>
<dbReference type="PANTHER" id="PTHR47481">
    <property type="match status" value="1"/>
</dbReference>
<organism evidence="2 3">
    <name type="scientific">Holothuria leucospilota</name>
    <name type="common">Black long sea cucumber</name>
    <name type="synonym">Mertensiothuria leucospilota</name>
    <dbReference type="NCBI Taxonomy" id="206669"/>
    <lineage>
        <taxon>Eukaryota</taxon>
        <taxon>Metazoa</taxon>
        <taxon>Echinodermata</taxon>
        <taxon>Eleutherozoa</taxon>
        <taxon>Echinozoa</taxon>
        <taxon>Holothuroidea</taxon>
        <taxon>Aspidochirotacea</taxon>
        <taxon>Aspidochirotida</taxon>
        <taxon>Holothuriidae</taxon>
        <taxon>Holothuria</taxon>
    </lineage>
</organism>